<evidence type="ECO:0000313" key="7">
    <source>
        <dbReference type="Proteomes" id="UP000051487"/>
    </source>
</evidence>
<dbReference type="Pfam" id="PF14863">
    <property type="entry name" value="Alkyl_sulf_dimr"/>
    <property type="match status" value="1"/>
</dbReference>
<dbReference type="SUPFAM" id="SSF55718">
    <property type="entry name" value="SCP-like"/>
    <property type="match status" value="1"/>
</dbReference>
<dbReference type="InterPro" id="IPR029229">
    <property type="entry name" value="Alkyl_sulf_C"/>
</dbReference>
<dbReference type="AlphaFoldDB" id="A0AAN4PNE1"/>
<dbReference type="Gene3D" id="3.60.15.30">
    <property type="entry name" value="Metallo-beta-lactamase domain"/>
    <property type="match status" value="1"/>
</dbReference>
<dbReference type="InterPro" id="IPR044097">
    <property type="entry name" value="Bds1/SdsA1_MBL-fold"/>
</dbReference>
<keyword evidence="2" id="KW-0378">Hydrolase</keyword>
<dbReference type="Gene3D" id="3.30.1050.10">
    <property type="entry name" value="SCP2 sterol-binding domain"/>
    <property type="match status" value="1"/>
</dbReference>
<dbReference type="GO" id="GO:0018909">
    <property type="term" value="P:dodecyl sulfate metabolic process"/>
    <property type="evidence" value="ECO:0007669"/>
    <property type="project" value="InterPro"/>
</dbReference>
<protein>
    <submittedName>
        <fullName evidence="6">Alkyl/aryl-sulfatase BDS1</fullName>
    </submittedName>
</protein>
<dbReference type="EMBL" id="BCLY01000009">
    <property type="protein sequence ID" value="GAQ07555.1"/>
    <property type="molecule type" value="Genomic_DNA"/>
</dbReference>
<comment type="similarity">
    <text evidence="4">Belongs to the metallo-beta-lactamase superfamily. Type III sulfatase family.</text>
</comment>
<comment type="caution">
    <text evidence="6">The sequence shown here is derived from an EMBL/GenBank/DDBJ whole genome shotgun (WGS) entry which is preliminary data.</text>
</comment>
<dbReference type="Proteomes" id="UP000051487">
    <property type="component" value="Unassembled WGS sequence"/>
</dbReference>
<dbReference type="CDD" id="cd07710">
    <property type="entry name" value="arylsulfatase_Sdsa1-like_MBL-fold"/>
    <property type="match status" value="1"/>
</dbReference>
<accession>A0AAN4PNE1</accession>
<dbReference type="GO" id="GO:0046983">
    <property type="term" value="F:protein dimerization activity"/>
    <property type="evidence" value="ECO:0007669"/>
    <property type="project" value="InterPro"/>
</dbReference>
<dbReference type="Pfam" id="PF14864">
    <property type="entry name" value="Alkyl_sulf_C"/>
    <property type="match status" value="1"/>
</dbReference>
<proteinExistence type="inferred from homology"/>
<evidence type="ECO:0000256" key="4">
    <source>
        <dbReference type="ARBA" id="ARBA00033751"/>
    </source>
</evidence>
<dbReference type="Pfam" id="PF00753">
    <property type="entry name" value="Lactamase_B"/>
    <property type="match status" value="1"/>
</dbReference>
<evidence type="ECO:0000256" key="2">
    <source>
        <dbReference type="ARBA" id="ARBA00022801"/>
    </source>
</evidence>
<evidence type="ECO:0000313" key="6">
    <source>
        <dbReference type="EMBL" id="GAQ07555.1"/>
    </source>
</evidence>
<dbReference type="GO" id="GO:0018741">
    <property type="term" value="F:linear primary-alkylsulfatase activity"/>
    <property type="evidence" value="ECO:0007669"/>
    <property type="project" value="InterPro"/>
</dbReference>
<reference evidence="6 7" key="1">
    <citation type="submission" date="2015-11" db="EMBL/GenBank/DDBJ databases">
        <title>Aspergillus lentulus strain IFM 54703T.</title>
        <authorList>
            <person name="Kusuya Y."/>
            <person name="Sakai K."/>
            <person name="Kamei K."/>
            <person name="Takahashi H."/>
            <person name="Yaguchi T."/>
        </authorList>
    </citation>
    <scope>NUCLEOTIDE SEQUENCE [LARGE SCALE GENOMIC DNA]</scope>
    <source>
        <strain evidence="6 7">IFM 54703</strain>
    </source>
</reference>
<dbReference type="InterPro" id="IPR001279">
    <property type="entry name" value="Metallo-B-lactamas"/>
</dbReference>
<dbReference type="InterPro" id="IPR036866">
    <property type="entry name" value="RibonucZ/Hydroxyglut_hydro"/>
</dbReference>
<sequence>MGSDFDNENDWINASRGKVAAISDGVILSRPSKRAESRVVWNYNSYEFLEEREPPADMANTSLWRQSRLCYEGGLFQVTSGPEGAIYQVRTYDLSNMTIVEIGSSNEVIVIDPLTSVETAKAAFELYVNYKKNYNLDANIKVKALIYTHSHADHFGGAEAIMPYAASKDIPIYAPEGFLEHAVSENVYAGNAMSRRSVYMYGESLDIAPHGQIGAGLGLALSQGTTSLVAPTHYVKQDGKLKPEIEGMELICQLTPGTEAPSEMNFYFPSLKALCMAENATHTLHNLQTLRGAPVRDARLWSRYLDEAIALFGDKAQVVFSSHHWPTWETYDDNGKPKKRIISFMSRQRDCYAYLHNETLRHLNNGMTPLDIAEVLELPPSLRDVWDLKGYYGSVSHNVKAIYDKYMGWFDGNPANLWKHPPKAEAIKYVECMGGVDKVVELAQGYIDNHNDLRFAATLLNQAVFSDPKHKTAKAVLANVYRKLGYGAENGTWRNIYLTGAKELEGDVQGSINSMAAEAWYAFSLDELVDTMAIRIDGPKAWDKAFTINLMVEYPPKGGKVTDPEYKGWHIRLSNAALTGHAIEYLGPKSRSAPEAPATPSADLTLYVTHEELVQLFNGKRANLEGLNYTGDAGVWDTLKSLLTIPNPAFNIVTPLADIVEPTEAK</sequence>
<keyword evidence="1" id="KW-0479">Metal-binding</keyword>
<evidence type="ECO:0000256" key="3">
    <source>
        <dbReference type="ARBA" id="ARBA00022833"/>
    </source>
</evidence>
<organism evidence="6 7">
    <name type="scientific">Aspergillus lentulus</name>
    <dbReference type="NCBI Taxonomy" id="293939"/>
    <lineage>
        <taxon>Eukaryota</taxon>
        <taxon>Fungi</taxon>
        <taxon>Dikarya</taxon>
        <taxon>Ascomycota</taxon>
        <taxon>Pezizomycotina</taxon>
        <taxon>Eurotiomycetes</taxon>
        <taxon>Eurotiomycetidae</taxon>
        <taxon>Eurotiales</taxon>
        <taxon>Aspergillaceae</taxon>
        <taxon>Aspergillus</taxon>
        <taxon>Aspergillus subgen. Fumigati</taxon>
    </lineage>
</organism>
<dbReference type="PANTHER" id="PTHR43223:SF1">
    <property type="entry name" value="ALKYL_ARYL-SULFATASE BDS1"/>
    <property type="match status" value="1"/>
</dbReference>
<dbReference type="PANTHER" id="PTHR43223">
    <property type="entry name" value="ALKYL/ARYL-SULFATASE"/>
    <property type="match status" value="1"/>
</dbReference>
<evidence type="ECO:0000256" key="1">
    <source>
        <dbReference type="ARBA" id="ARBA00022723"/>
    </source>
</evidence>
<dbReference type="InterPro" id="IPR029228">
    <property type="entry name" value="Alkyl_sulf_dimr"/>
</dbReference>
<gene>
    <name evidence="6" type="ORF">ALT_4876</name>
</gene>
<keyword evidence="3" id="KW-0862">Zinc</keyword>
<name>A0AAN4PNE1_ASPLE</name>
<feature type="domain" description="Metallo-beta-lactamase" evidence="5">
    <location>
        <begin position="94"/>
        <end position="323"/>
    </location>
</feature>
<dbReference type="InterPro" id="IPR038536">
    <property type="entry name" value="Alkyl/aryl-sulf_dimr_sf"/>
</dbReference>
<dbReference type="InterPro" id="IPR036527">
    <property type="entry name" value="SCP2_sterol-bd_dom_sf"/>
</dbReference>
<evidence type="ECO:0000259" key="5">
    <source>
        <dbReference type="SMART" id="SM00849"/>
    </source>
</evidence>
<dbReference type="InterPro" id="IPR052195">
    <property type="entry name" value="Bact_Alkyl/Aryl-Sulfatase"/>
</dbReference>
<dbReference type="Gene3D" id="1.25.40.880">
    <property type="entry name" value="Alkyl sulfatase, dimerisation domain"/>
    <property type="match status" value="1"/>
</dbReference>
<dbReference type="SUPFAM" id="SSF56281">
    <property type="entry name" value="Metallo-hydrolase/oxidoreductase"/>
    <property type="match status" value="1"/>
</dbReference>
<dbReference type="SMART" id="SM00849">
    <property type="entry name" value="Lactamase_B"/>
    <property type="match status" value="1"/>
</dbReference>
<dbReference type="GO" id="GO:0046872">
    <property type="term" value="F:metal ion binding"/>
    <property type="evidence" value="ECO:0007669"/>
    <property type="project" value="UniProtKB-KW"/>
</dbReference>